<protein>
    <recommendedName>
        <fullName evidence="4">YjbR protein</fullName>
    </recommendedName>
</protein>
<keyword evidence="3" id="KW-1185">Reference proteome</keyword>
<evidence type="ECO:0000313" key="3">
    <source>
        <dbReference type="Proteomes" id="UP000579153"/>
    </source>
</evidence>
<evidence type="ECO:0000313" key="2">
    <source>
        <dbReference type="EMBL" id="MBB5779733.1"/>
    </source>
</evidence>
<dbReference type="Proteomes" id="UP000579153">
    <property type="component" value="Unassembled WGS sequence"/>
</dbReference>
<dbReference type="Gene3D" id="3.90.1150.30">
    <property type="match status" value="1"/>
</dbReference>
<feature type="compositionally biased region" description="Basic and acidic residues" evidence="1">
    <location>
        <begin position="136"/>
        <end position="145"/>
    </location>
</feature>
<dbReference type="SUPFAM" id="SSF142906">
    <property type="entry name" value="YjbR-like"/>
    <property type="match status" value="1"/>
</dbReference>
<gene>
    <name evidence="2" type="ORF">HD596_006489</name>
</gene>
<feature type="region of interest" description="Disordered" evidence="1">
    <location>
        <begin position="109"/>
        <end position="145"/>
    </location>
</feature>
<evidence type="ECO:0008006" key="4">
    <source>
        <dbReference type="Google" id="ProtNLM"/>
    </source>
</evidence>
<dbReference type="EMBL" id="JACHMB010000001">
    <property type="protein sequence ID" value="MBB5779733.1"/>
    <property type="molecule type" value="Genomic_DNA"/>
</dbReference>
<proteinExistence type="predicted"/>
<dbReference type="AlphaFoldDB" id="A0A7W9G9K7"/>
<reference evidence="2 3" key="1">
    <citation type="submission" date="2020-08" db="EMBL/GenBank/DDBJ databases">
        <title>Sequencing the genomes of 1000 actinobacteria strains.</title>
        <authorList>
            <person name="Klenk H.-P."/>
        </authorList>
    </citation>
    <scope>NUCLEOTIDE SEQUENCE [LARGE SCALE GENOMIC DNA]</scope>
    <source>
        <strain evidence="2 3">DSM 45507</strain>
    </source>
</reference>
<dbReference type="RefSeq" id="WP_185073001.1">
    <property type="nucleotide sequence ID" value="NZ_JACHMB010000001.1"/>
</dbReference>
<accession>A0A7W9G9K7</accession>
<dbReference type="Pfam" id="PF04237">
    <property type="entry name" value="YjbR"/>
    <property type="match status" value="1"/>
</dbReference>
<dbReference type="InterPro" id="IPR038056">
    <property type="entry name" value="YjbR-like_sf"/>
</dbReference>
<sequence>MVTEDDVRRLALALPEAVEKTMYGTPAFYVRGKWFARVREEGDVLVLPVGSEEEKAGLIAADPGAFFTTPHYDGSATVLVRFGAVDAEELGELLTDAWRLRAPGRLVAAFDTSPPPDRRLRGQGRRTRPGAGGAGDGERGDRRTA</sequence>
<name>A0A7W9G9K7_9ACTN</name>
<dbReference type="InterPro" id="IPR058532">
    <property type="entry name" value="YjbR/MT2646/Rv2570-like"/>
</dbReference>
<organism evidence="2 3">
    <name type="scientific">Nonomuraea jabiensis</name>
    <dbReference type="NCBI Taxonomy" id="882448"/>
    <lineage>
        <taxon>Bacteria</taxon>
        <taxon>Bacillati</taxon>
        <taxon>Actinomycetota</taxon>
        <taxon>Actinomycetes</taxon>
        <taxon>Streptosporangiales</taxon>
        <taxon>Streptosporangiaceae</taxon>
        <taxon>Nonomuraea</taxon>
    </lineage>
</organism>
<comment type="caution">
    <text evidence="2">The sequence shown here is derived from an EMBL/GenBank/DDBJ whole genome shotgun (WGS) entry which is preliminary data.</text>
</comment>
<evidence type="ECO:0000256" key="1">
    <source>
        <dbReference type="SAM" id="MobiDB-lite"/>
    </source>
</evidence>